<dbReference type="Gene3D" id="3.90.226.10">
    <property type="entry name" value="2-enoyl-CoA Hydratase, Chain A, domain 1"/>
    <property type="match status" value="1"/>
</dbReference>
<dbReference type="PANTHER" id="PTHR11941">
    <property type="entry name" value="ENOYL-COA HYDRATASE-RELATED"/>
    <property type="match status" value="1"/>
</dbReference>
<dbReference type="GO" id="GO:0006635">
    <property type="term" value="P:fatty acid beta-oxidation"/>
    <property type="evidence" value="ECO:0007669"/>
    <property type="project" value="TreeGrafter"/>
</dbReference>
<dbReference type="PROSITE" id="PS00166">
    <property type="entry name" value="ENOYL_COA_HYDRATASE"/>
    <property type="match status" value="1"/>
</dbReference>
<evidence type="ECO:0000313" key="5">
    <source>
        <dbReference type="Proteomes" id="UP000614047"/>
    </source>
</evidence>
<dbReference type="Pfam" id="PF00378">
    <property type="entry name" value="ECH_1"/>
    <property type="match status" value="1"/>
</dbReference>
<dbReference type="GO" id="GO:0003824">
    <property type="term" value="F:catalytic activity"/>
    <property type="evidence" value="ECO:0007669"/>
    <property type="project" value="InterPro"/>
</dbReference>
<evidence type="ECO:0000256" key="2">
    <source>
        <dbReference type="RuleBase" id="RU003707"/>
    </source>
</evidence>
<reference evidence="4" key="1">
    <citation type="submission" date="2020-11" db="EMBL/GenBank/DDBJ databases">
        <title>Sequencing the genomes of 1000 actinobacteria strains.</title>
        <authorList>
            <person name="Klenk H.-P."/>
        </authorList>
    </citation>
    <scope>NUCLEOTIDE SEQUENCE</scope>
    <source>
        <strain evidence="4">DSM 43175</strain>
    </source>
</reference>
<evidence type="ECO:0000313" key="4">
    <source>
        <dbReference type="EMBL" id="MBG6093169.1"/>
    </source>
</evidence>
<dbReference type="SUPFAM" id="SSF52096">
    <property type="entry name" value="ClpP/crotonase"/>
    <property type="match status" value="1"/>
</dbReference>
<dbReference type="EMBL" id="JADOUA010000001">
    <property type="protein sequence ID" value="MBG6093169.1"/>
    <property type="molecule type" value="Genomic_DNA"/>
</dbReference>
<dbReference type="AlphaFoldDB" id="A0A931GUH5"/>
<comment type="caution">
    <text evidence="4">The sequence shown here is derived from an EMBL/GenBank/DDBJ whole genome shotgun (WGS) entry which is preliminary data.</text>
</comment>
<gene>
    <name evidence="4" type="ORF">IW256_007282</name>
</gene>
<dbReference type="InterPro" id="IPR018376">
    <property type="entry name" value="Enoyl-CoA_hyd/isom_CS"/>
</dbReference>
<dbReference type="Proteomes" id="UP000614047">
    <property type="component" value="Unassembled WGS sequence"/>
</dbReference>
<accession>A0A931GUH5</accession>
<dbReference type="InterPro" id="IPR029045">
    <property type="entry name" value="ClpP/crotonase-like_dom_sf"/>
</dbReference>
<evidence type="ECO:0000256" key="1">
    <source>
        <dbReference type="ARBA" id="ARBA00005254"/>
    </source>
</evidence>
<sequence length="243" mass="25390">MVTLNRPEVRNALSRRMLRDLIGVLVEAEGCQETGAIVLTGAGPGFCSGDDLSEAASTDAATFDQSIGLLQRLTRTLLDLKKPSIAAINGAAMGGGLELTLACDLRVAAQRAVFACPEVAWGLVVTNGASVLLPAIVGHGRARDMVLTGRTFDAAWALAAGLVGEVLPDDRLLDRAMALAEGMASRSQAVRLTRRLFDDAGKEAIVNALAREAEAVGRARRGPAGEKGLRDFAARRSGEGTGR</sequence>
<organism evidence="4 5">
    <name type="scientific">Actinomadura viridis</name>
    <dbReference type="NCBI Taxonomy" id="58110"/>
    <lineage>
        <taxon>Bacteria</taxon>
        <taxon>Bacillati</taxon>
        <taxon>Actinomycetota</taxon>
        <taxon>Actinomycetes</taxon>
        <taxon>Streptosporangiales</taxon>
        <taxon>Thermomonosporaceae</taxon>
        <taxon>Actinomadura</taxon>
    </lineage>
</organism>
<protein>
    <submittedName>
        <fullName evidence="4">Enoyl-CoA hydratase/carnithine racemase</fullName>
    </submittedName>
</protein>
<dbReference type="PANTHER" id="PTHR11941:SF54">
    <property type="entry name" value="ENOYL-COA HYDRATASE, MITOCHONDRIAL"/>
    <property type="match status" value="1"/>
</dbReference>
<feature type="region of interest" description="Disordered" evidence="3">
    <location>
        <begin position="217"/>
        <end position="243"/>
    </location>
</feature>
<comment type="similarity">
    <text evidence="1 2">Belongs to the enoyl-CoA hydratase/isomerase family.</text>
</comment>
<keyword evidence="5" id="KW-1185">Reference proteome</keyword>
<dbReference type="CDD" id="cd06558">
    <property type="entry name" value="crotonase-like"/>
    <property type="match status" value="1"/>
</dbReference>
<dbReference type="InterPro" id="IPR001753">
    <property type="entry name" value="Enoyl-CoA_hydra/iso"/>
</dbReference>
<name>A0A931GUH5_9ACTN</name>
<proteinExistence type="inferred from homology"/>
<evidence type="ECO:0000256" key="3">
    <source>
        <dbReference type="SAM" id="MobiDB-lite"/>
    </source>
</evidence>